<dbReference type="GO" id="GO:0003700">
    <property type="term" value="F:DNA-binding transcription factor activity"/>
    <property type="evidence" value="ECO:0007669"/>
    <property type="project" value="InterPro"/>
</dbReference>
<dbReference type="eggNOG" id="COG2188">
    <property type="taxonomic scope" value="Bacteria"/>
</dbReference>
<dbReference type="OrthoDB" id="3194402at2"/>
<dbReference type="Pfam" id="PF07702">
    <property type="entry name" value="UTRA"/>
    <property type="match status" value="1"/>
</dbReference>
<keyword evidence="6" id="KW-1185">Reference proteome</keyword>
<evidence type="ECO:0000256" key="2">
    <source>
        <dbReference type="ARBA" id="ARBA00023125"/>
    </source>
</evidence>
<dbReference type="InterPro" id="IPR028978">
    <property type="entry name" value="Chorismate_lyase_/UTRA_dom_sf"/>
</dbReference>
<dbReference type="EMBL" id="AEUD01000010">
    <property type="protein sequence ID" value="EGD54640.1"/>
    <property type="molecule type" value="Genomic_DNA"/>
</dbReference>
<dbReference type="InterPro" id="IPR011663">
    <property type="entry name" value="UTRA"/>
</dbReference>
<dbReference type="InterPro" id="IPR036390">
    <property type="entry name" value="WH_DNA-bd_sf"/>
</dbReference>
<evidence type="ECO:0000313" key="6">
    <source>
        <dbReference type="Proteomes" id="UP000035065"/>
    </source>
</evidence>
<evidence type="ECO:0000259" key="4">
    <source>
        <dbReference type="PROSITE" id="PS50949"/>
    </source>
</evidence>
<dbReference type="SMART" id="SM00345">
    <property type="entry name" value="HTH_GNTR"/>
    <property type="match status" value="1"/>
</dbReference>
<keyword evidence="3" id="KW-0804">Transcription</keyword>
<gene>
    <name evidence="5" type="ORF">SCNU_12147</name>
</gene>
<dbReference type="STRING" id="644548.SCNU_12147"/>
<dbReference type="PRINTS" id="PR00035">
    <property type="entry name" value="HTHGNTR"/>
</dbReference>
<comment type="caution">
    <text evidence="5">The sequence shown here is derived from an EMBL/GenBank/DDBJ whole genome shotgun (WGS) entry which is preliminary data.</text>
</comment>
<evidence type="ECO:0000256" key="3">
    <source>
        <dbReference type="ARBA" id="ARBA00023163"/>
    </source>
</evidence>
<dbReference type="PANTHER" id="PTHR44846">
    <property type="entry name" value="MANNOSYL-D-GLYCERATE TRANSPORT/METABOLISM SYSTEM REPRESSOR MNGR-RELATED"/>
    <property type="match status" value="1"/>
</dbReference>
<protein>
    <submittedName>
        <fullName evidence="5">GntR family transcriptional regulator</fullName>
    </submittedName>
</protein>
<dbReference type="InterPro" id="IPR036388">
    <property type="entry name" value="WH-like_DNA-bd_sf"/>
</dbReference>
<dbReference type="SUPFAM" id="SSF64288">
    <property type="entry name" value="Chorismate lyase-like"/>
    <property type="match status" value="1"/>
</dbReference>
<dbReference type="Gene3D" id="1.10.10.10">
    <property type="entry name" value="Winged helix-like DNA-binding domain superfamily/Winged helix DNA-binding domain"/>
    <property type="match status" value="1"/>
</dbReference>
<dbReference type="GO" id="GO:0045892">
    <property type="term" value="P:negative regulation of DNA-templated transcription"/>
    <property type="evidence" value="ECO:0007669"/>
    <property type="project" value="TreeGrafter"/>
</dbReference>
<keyword evidence="1" id="KW-0805">Transcription regulation</keyword>
<sequence>MPKSPDLNRRRRADAARLVADVLRRGIDRGDRADRLDEQRLADEFGVSRNAIRDALALLSAEGRIDRGPRVGTRVARRRAEHGIDELCGLSETLAGYGCVRNEIRVATIVRAPAAVARRLHLEPSADVVYIERLRFLDQEPVSLDLTYLVPDVGVPLLGLDLENHDVFGLIEHSTGRPLHSARHSVEAATADPHSAAILDVPPGAALLLIERLTALGPERRPVDLEYIRMRSDRITLHATALRAASEH</sequence>
<reference evidence="5 6" key="1">
    <citation type="journal article" date="2011" name="J. Bacteriol.">
        <title>Draft Genome Sequence of Gordonia neofelifaecis NRRL B-59395, a Cholesterol-Degrading Actinomycete.</title>
        <authorList>
            <person name="Ge F."/>
            <person name="Li W."/>
            <person name="Chen G."/>
            <person name="Liu Y."/>
            <person name="Zhang G."/>
            <person name="Yong B."/>
            <person name="Wang Q."/>
            <person name="Wang N."/>
            <person name="Huang Z."/>
            <person name="Li W."/>
            <person name="Wang J."/>
            <person name="Wu C."/>
            <person name="Xie Q."/>
            <person name="Liu G."/>
        </authorList>
    </citation>
    <scope>NUCLEOTIDE SEQUENCE [LARGE SCALE GENOMIC DNA]</scope>
    <source>
        <strain evidence="5 6">NRRL B-59395</strain>
    </source>
</reference>
<keyword evidence="2" id="KW-0238">DNA-binding</keyword>
<dbReference type="PROSITE" id="PS50949">
    <property type="entry name" value="HTH_GNTR"/>
    <property type="match status" value="1"/>
</dbReference>
<dbReference type="InterPro" id="IPR050679">
    <property type="entry name" value="Bact_HTH_transcr_reg"/>
</dbReference>
<dbReference type="PANTHER" id="PTHR44846:SF17">
    <property type="entry name" value="GNTR-FAMILY TRANSCRIPTIONAL REGULATOR"/>
    <property type="match status" value="1"/>
</dbReference>
<dbReference type="AlphaFoldDB" id="F1YKJ6"/>
<dbReference type="SMART" id="SM00866">
    <property type="entry name" value="UTRA"/>
    <property type="match status" value="1"/>
</dbReference>
<organism evidence="5 6">
    <name type="scientific">Gordonia neofelifaecis NRRL B-59395</name>
    <dbReference type="NCBI Taxonomy" id="644548"/>
    <lineage>
        <taxon>Bacteria</taxon>
        <taxon>Bacillati</taxon>
        <taxon>Actinomycetota</taxon>
        <taxon>Actinomycetes</taxon>
        <taxon>Mycobacteriales</taxon>
        <taxon>Gordoniaceae</taxon>
        <taxon>Gordonia</taxon>
    </lineage>
</organism>
<name>F1YKJ6_9ACTN</name>
<dbReference type="GO" id="GO:0003677">
    <property type="term" value="F:DNA binding"/>
    <property type="evidence" value="ECO:0007669"/>
    <property type="project" value="UniProtKB-KW"/>
</dbReference>
<dbReference type="Pfam" id="PF00392">
    <property type="entry name" value="GntR"/>
    <property type="match status" value="1"/>
</dbReference>
<feature type="domain" description="HTH gntR-type" evidence="4">
    <location>
        <begin position="8"/>
        <end position="78"/>
    </location>
</feature>
<dbReference type="Proteomes" id="UP000035065">
    <property type="component" value="Unassembled WGS sequence"/>
</dbReference>
<dbReference type="Gene3D" id="3.40.1410.10">
    <property type="entry name" value="Chorismate lyase-like"/>
    <property type="match status" value="1"/>
</dbReference>
<evidence type="ECO:0000313" key="5">
    <source>
        <dbReference type="EMBL" id="EGD54640.1"/>
    </source>
</evidence>
<dbReference type="RefSeq" id="WP_009679646.1">
    <property type="nucleotide sequence ID" value="NZ_AEUD01000010.1"/>
</dbReference>
<evidence type="ECO:0000256" key="1">
    <source>
        <dbReference type="ARBA" id="ARBA00023015"/>
    </source>
</evidence>
<dbReference type="InterPro" id="IPR000524">
    <property type="entry name" value="Tscrpt_reg_HTH_GntR"/>
</dbReference>
<dbReference type="SUPFAM" id="SSF46785">
    <property type="entry name" value="Winged helix' DNA-binding domain"/>
    <property type="match status" value="1"/>
</dbReference>
<accession>F1YKJ6</accession>
<proteinExistence type="predicted"/>